<reference evidence="2" key="1">
    <citation type="submission" date="2015-03" db="EMBL/GenBank/DDBJ databases">
        <title>Luteipulveratus halotolerans sp. nov., a novel actinobacterium (Dermacoccaceae) from Sarawak, Malaysia.</title>
        <authorList>
            <person name="Juboi H."/>
            <person name="Basik A."/>
            <person name="Shamsul S.S."/>
            <person name="Arnold P."/>
            <person name="Schmitt E.K."/>
            <person name="Sanglier J.-J."/>
            <person name="Yeo T."/>
        </authorList>
    </citation>
    <scope>NUCLEOTIDE SEQUENCE [LARGE SCALE GENOMIC DNA]</scope>
    <source>
        <strain evidence="2">C296001</strain>
    </source>
</reference>
<gene>
    <name evidence="1" type="ORF">VV01_05115</name>
</gene>
<dbReference type="EMBL" id="LAIR01000002">
    <property type="protein sequence ID" value="KNX36670.1"/>
    <property type="molecule type" value="Genomic_DNA"/>
</dbReference>
<evidence type="ECO:0000313" key="2">
    <source>
        <dbReference type="Proteomes" id="UP000037397"/>
    </source>
</evidence>
<sequence length="62" mass="6702">MSEPRVRGRRLDVVPALVQMDERRENGCARAVLVRGHGDGEVVPPLPTGLDQAAERLLGALT</sequence>
<organism evidence="1 2">
    <name type="scientific">Luteipulveratus halotolerans</name>
    <dbReference type="NCBI Taxonomy" id="1631356"/>
    <lineage>
        <taxon>Bacteria</taxon>
        <taxon>Bacillati</taxon>
        <taxon>Actinomycetota</taxon>
        <taxon>Actinomycetes</taxon>
        <taxon>Micrococcales</taxon>
        <taxon>Dermacoccaceae</taxon>
        <taxon>Luteipulveratus</taxon>
    </lineage>
</organism>
<dbReference type="Proteomes" id="UP000037397">
    <property type="component" value="Unassembled WGS sequence"/>
</dbReference>
<accession>A0A0L6CGG1</accession>
<keyword evidence="2" id="KW-1185">Reference proteome</keyword>
<dbReference type="AlphaFoldDB" id="A0A0L6CGG1"/>
<name>A0A0L6CGG1_9MICO</name>
<protein>
    <submittedName>
        <fullName evidence="1">Uncharacterized protein</fullName>
    </submittedName>
</protein>
<dbReference type="STRING" id="1631356.VV01_05115"/>
<comment type="caution">
    <text evidence="1">The sequence shown here is derived from an EMBL/GenBank/DDBJ whole genome shotgun (WGS) entry which is preliminary data.</text>
</comment>
<evidence type="ECO:0000313" key="1">
    <source>
        <dbReference type="EMBL" id="KNX36670.1"/>
    </source>
</evidence>
<proteinExistence type="predicted"/>